<comment type="caution">
    <text evidence="3">The sequence shown here is derived from an EMBL/GenBank/DDBJ whole genome shotgun (WGS) entry which is preliminary data.</text>
</comment>
<dbReference type="InterPro" id="IPR006553">
    <property type="entry name" value="Leu-rich_rpt_Cys-con_subtyp"/>
</dbReference>
<reference evidence="3 4" key="1">
    <citation type="submission" date="2016-07" db="EMBL/GenBank/DDBJ databases">
        <title>Pervasive Adenine N6-methylation of Active Genes in Fungi.</title>
        <authorList>
            <consortium name="DOE Joint Genome Institute"/>
            <person name="Mondo S.J."/>
            <person name="Dannebaum R.O."/>
            <person name="Kuo R.C."/>
            <person name="Labutti K."/>
            <person name="Haridas S."/>
            <person name="Kuo A."/>
            <person name="Salamov A."/>
            <person name="Ahrendt S.R."/>
            <person name="Lipzen A."/>
            <person name="Sullivan W."/>
            <person name="Andreopoulos W.B."/>
            <person name="Clum A."/>
            <person name="Lindquist E."/>
            <person name="Daum C."/>
            <person name="Ramamoorthy G.K."/>
            <person name="Gryganskyi A."/>
            <person name="Culley D."/>
            <person name="Magnuson J.K."/>
            <person name="James T.Y."/>
            <person name="O'Malley M.A."/>
            <person name="Stajich J.E."/>
            <person name="Spatafora J.W."/>
            <person name="Visel A."/>
            <person name="Grigoriev I.V."/>
        </authorList>
    </citation>
    <scope>NUCLEOTIDE SEQUENCE [LARGE SCALE GENOMIC DNA]</scope>
    <source>
        <strain evidence="3 4">NRRL 1336</strain>
    </source>
</reference>
<accession>A0A1X2I1B7</accession>
<dbReference type="PROSITE" id="PS50181">
    <property type="entry name" value="FBOX"/>
    <property type="match status" value="1"/>
</dbReference>
<name>A0A1X2I1B7_9FUNG</name>
<dbReference type="EMBL" id="MCGE01000036">
    <property type="protein sequence ID" value="ORZ07152.1"/>
    <property type="molecule type" value="Genomic_DNA"/>
</dbReference>
<gene>
    <name evidence="3" type="ORF">BCR42DRAFT_426438</name>
</gene>
<dbReference type="Pfam" id="PF12937">
    <property type="entry name" value="F-box-like"/>
    <property type="match status" value="1"/>
</dbReference>
<dbReference type="OrthoDB" id="10257471at2759"/>
<dbReference type="SMART" id="SM00367">
    <property type="entry name" value="LRR_CC"/>
    <property type="match status" value="3"/>
</dbReference>
<dbReference type="AlphaFoldDB" id="A0A1X2I1B7"/>
<organism evidence="3 4">
    <name type="scientific">Absidia repens</name>
    <dbReference type="NCBI Taxonomy" id="90262"/>
    <lineage>
        <taxon>Eukaryota</taxon>
        <taxon>Fungi</taxon>
        <taxon>Fungi incertae sedis</taxon>
        <taxon>Mucoromycota</taxon>
        <taxon>Mucoromycotina</taxon>
        <taxon>Mucoromycetes</taxon>
        <taxon>Mucorales</taxon>
        <taxon>Cunninghamellaceae</taxon>
        <taxon>Absidia</taxon>
    </lineage>
</organism>
<dbReference type="PANTHER" id="PTHR13318">
    <property type="entry name" value="PARTNER OF PAIRED, ISOFORM B-RELATED"/>
    <property type="match status" value="1"/>
</dbReference>
<protein>
    <recommendedName>
        <fullName evidence="2">F-box domain-containing protein</fullName>
    </recommendedName>
</protein>
<proteinExistence type="predicted"/>
<dbReference type="GO" id="GO:0031146">
    <property type="term" value="P:SCF-dependent proteasomal ubiquitin-dependent protein catabolic process"/>
    <property type="evidence" value="ECO:0007669"/>
    <property type="project" value="TreeGrafter"/>
</dbReference>
<dbReference type="Gene3D" id="3.80.10.10">
    <property type="entry name" value="Ribonuclease Inhibitor"/>
    <property type="match status" value="1"/>
</dbReference>
<dbReference type="SUPFAM" id="SSF52047">
    <property type="entry name" value="RNI-like"/>
    <property type="match status" value="1"/>
</dbReference>
<evidence type="ECO:0000313" key="4">
    <source>
        <dbReference type="Proteomes" id="UP000193560"/>
    </source>
</evidence>
<feature type="region of interest" description="Disordered" evidence="1">
    <location>
        <begin position="389"/>
        <end position="409"/>
    </location>
</feature>
<dbReference type="GO" id="GO:0019005">
    <property type="term" value="C:SCF ubiquitin ligase complex"/>
    <property type="evidence" value="ECO:0007669"/>
    <property type="project" value="TreeGrafter"/>
</dbReference>
<sequence length="409" mass="46304">MNDLPVEIILDIARNVSHRDLHALTLVNRQFNTVTNPLLWQSVAISNEDQLMQLIQCRFLSHHDQLQYVRSLIIEFELTDVAFLLLIPRLPPSLDSLFFVDATHITDASFKYLPPQCPHLTNLGLRLASIGHESMVSVGQHCHQLRQLELCDCETLSPYLFAALSGCPLEDISMTGFVSGDIEDDDFEDNLKDDLKILTHDLVVGFPFLTSLTMDGFDAREYFAAVTAAATPTTLRHSAGHVDVHPPWPNLMRFRVDQIWYMDDDSAMAFIRMHPHLQDLTLPCNYHFSSDVLQVIADTLTGLIALDLSGSDQLTPHGVRRIIQQCPLLTFINLLGTNLRRTDFPELTQLTYHGSDFMHQLNERPVLDNTLRYIDGAAMEKIRYAPAHIYNNNNNNSNDGVDDTDNRDA</sequence>
<keyword evidence="4" id="KW-1185">Reference proteome</keyword>
<dbReference type="Gene3D" id="1.20.1280.50">
    <property type="match status" value="1"/>
</dbReference>
<dbReference type="CDD" id="cd09917">
    <property type="entry name" value="F-box_SF"/>
    <property type="match status" value="1"/>
</dbReference>
<dbReference type="Proteomes" id="UP000193560">
    <property type="component" value="Unassembled WGS sequence"/>
</dbReference>
<feature type="domain" description="F-box" evidence="2">
    <location>
        <begin position="1"/>
        <end position="43"/>
    </location>
</feature>
<evidence type="ECO:0000259" key="2">
    <source>
        <dbReference type="PROSITE" id="PS50181"/>
    </source>
</evidence>
<evidence type="ECO:0000256" key="1">
    <source>
        <dbReference type="SAM" id="MobiDB-lite"/>
    </source>
</evidence>
<dbReference type="InterPro" id="IPR032675">
    <property type="entry name" value="LRR_dom_sf"/>
</dbReference>
<dbReference type="InterPro" id="IPR001810">
    <property type="entry name" value="F-box_dom"/>
</dbReference>
<evidence type="ECO:0000313" key="3">
    <source>
        <dbReference type="EMBL" id="ORZ07152.1"/>
    </source>
</evidence>